<name>A0AAV7H4I7_DENCH</name>
<dbReference type="InterPro" id="IPR040267">
    <property type="entry name" value="EID1-like"/>
</dbReference>
<evidence type="ECO:0000313" key="1">
    <source>
        <dbReference type="EMBL" id="KAH0462649.1"/>
    </source>
</evidence>
<dbReference type="Proteomes" id="UP000775213">
    <property type="component" value="Unassembled WGS sequence"/>
</dbReference>
<dbReference type="SUPFAM" id="SSF81383">
    <property type="entry name" value="F-box domain"/>
    <property type="match status" value="1"/>
</dbReference>
<proteinExistence type="predicted"/>
<reference evidence="1 2" key="1">
    <citation type="journal article" date="2021" name="Hortic Res">
        <title>Chromosome-scale assembly of the Dendrobium chrysotoxum genome enhances the understanding of orchid evolution.</title>
        <authorList>
            <person name="Zhang Y."/>
            <person name="Zhang G.Q."/>
            <person name="Zhang D."/>
            <person name="Liu X.D."/>
            <person name="Xu X.Y."/>
            <person name="Sun W.H."/>
            <person name="Yu X."/>
            <person name="Zhu X."/>
            <person name="Wang Z.W."/>
            <person name="Zhao X."/>
            <person name="Zhong W.Y."/>
            <person name="Chen H."/>
            <person name="Yin W.L."/>
            <person name="Huang T."/>
            <person name="Niu S.C."/>
            <person name="Liu Z.J."/>
        </authorList>
    </citation>
    <scope>NUCLEOTIDE SEQUENCE [LARGE SCALE GENOMIC DNA]</scope>
    <source>
        <strain evidence="1">Lindl</strain>
    </source>
</reference>
<dbReference type="PANTHER" id="PTHR31348:SF4">
    <property type="entry name" value="PHYTOCHROME A-ASSOCIATED F-BOX PROTEIN"/>
    <property type="match status" value="1"/>
</dbReference>
<dbReference type="EMBL" id="JAGFBR010000009">
    <property type="protein sequence ID" value="KAH0462649.1"/>
    <property type="molecule type" value="Genomic_DNA"/>
</dbReference>
<comment type="caution">
    <text evidence="1">The sequence shown here is derived from an EMBL/GenBank/DDBJ whole genome shotgun (WGS) entry which is preliminary data.</text>
</comment>
<evidence type="ECO:0000313" key="2">
    <source>
        <dbReference type="Proteomes" id="UP000775213"/>
    </source>
</evidence>
<keyword evidence="2" id="KW-1185">Reference proteome</keyword>
<dbReference type="AlphaFoldDB" id="A0AAV7H4I7"/>
<sequence>MVTSPTTNTNNATDNFSLLPDDTVLDILTRLISDPRDWSRLSCVSSRFSNLIRSICCRSWCCHFIPNLAADLSIARHIPGGWAALRKLSICCPGLHHAGVLLDEYPNPKCSRRPIWEPHFASAQRGFSREEGSKLLASRFRGDCLYVSQWPGCVHAETRRKYLLFRGVFKDFKETSVWKAVRDAKKSRIEAKCAFCDGKETWDLHSAFCLRRGLDFHQGEPVVRAFVCENGHVSGSNFGFGVEATCVLFCSSKETLNLYSAFCLRNLNLHQWEPILQAFVCEKVD</sequence>
<gene>
    <name evidence="1" type="ORF">IEQ34_010224</name>
</gene>
<evidence type="ECO:0008006" key="3">
    <source>
        <dbReference type="Google" id="ProtNLM"/>
    </source>
</evidence>
<dbReference type="PANTHER" id="PTHR31348">
    <property type="entry name" value="EID1-LIKE F-BOX PROTEIN 2-RELATED"/>
    <property type="match status" value="1"/>
</dbReference>
<accession>A0AAV7H4I7</accession>
<protein>
    <recommendedName>
        <fullName evidence="3">F-box domain-containing protein</fullName>
    </recommendedName>
</protein>
<organism evidence="1 2">
    <name type="scientific">Dendrobium chrysotoxum</name>
    <name type="common">Orchid</name>
    <dbReference type="NCBI Taxonomy" id="161865"/>
    <lineage>
        <taxon>Eukaryota</taxon>
        <taxon>Viridiplantae</taxon>
        <taxon>Streptophyta</taxon>
        <taxon>Embryophyta</taxon>
        <taxon>Tracheophyta</taxon>
        <taxon>Spermatophyta</taxon>
        <taxon>Magnoliopsida</taxon>
        <taxon>Liliopsida</taxon>
        <taxon>Asparagales</taxon>
        <taxon>Orchidaceae</taxon>
        <taxon>Epidendroideae</taxon>
        <taxon>Malaxideae</taxon>
        <taxon>Dendrobiinae</taxon>
        <taxon>Dendrobium</taxon>
    </lineage>
</organism>
<dbReference type="InterPro" id="IPR036047">
    <property type="entry name" value="F-box-like_dom_sf"/>
</dbReference>